<name>A0A5K7YPI4_9BACT</name>
<dbReference type="InterPro" id="IPR050697">
    <property type="entry name" value="Adenylyl/Guanylyl_Cyclase_3/4"/>
</dbReference>
<accession>A0A5K7YPI4</accession>
<dbReference type="PROSITE" id="PS50125">
    <property type="entry name" value="GUANYLATE_CYCLASE_2"/>
    <property type="match status" value="1"/>
</dbReference>
<dbReference type="Gene3D" id="3.30.70.1230">
    <property type="entry name" value="Nucleotide cyclase"/>
    <property type="match status" value="1"/>
</dbReference>
<dbReference type="InterPro" id="IPR007890">
    <property type="entry name" value="CHASE2"/>
</dbReference>
<gene>
    <name evidence="3" type="ORF">DSCA_41700</name>
</gene>
<feature type="transmembrane region" description="Helical" evidence="1">
    <location>
        <begin position="444"/>
        <end position="464"/>
    </location>
</feature>
<dbReference type="GO" id="GO:0009190">
    <property type="term" value="P:cyclic nucleotide biosynthetic process"/>
    <property type="evidence" value="ECO:0007669"/>
    <property type="project" value="InterPro"/>
</dbReference>
<organism evidence="3 4">
    <name type="scientific">Desulfosarcina alkanivorans</name>
    <dbReference type="NCBI Taxonomy" id="571177"/>
    <lineage>
        <taxon>Bacteria</taxon>
        <taxon>Pseudomonadati</taxon>
        <taxon>Thermodesulfobacteriota</taxon>
        <taxon>Desulfobacteria</taxon>
        <taxon>Desulfobacterales</taxon>
        <taxon>Desulfosarcinaceae</taxon>
        <taxon>Desulfosarcina</taxon>
    </lineage>
</organism>
<sequence>MSRSVKTLGVSLGAGLLGVILSIPPFSLDLQEHFGLKLLFYLRGVRRPPSEVIIVSLDRESVAALHLPKKIQKWPRSLHAQLVQTLTRRGAAVIIFDLLFDEAHGMNVDNAFAATVNDSGRVVLCESIRQEKIPISDAQGDYLADLNIETLVSPISPLSQSAIAMAPFPLPKIPIQLSQFWLFKAGAGNSPTLPVVAFFIYASGHYESFYRLFNQVRPNSDPTLSHIWDEVVHQRRIEETLIAYREIFNRDPLIAREMRDRLASPDNQGFDAAERKMLNGFIRMFQSKNSRYLDFYGPAGTFNSLSYYKVLASRGGAETVDGHPTPKPSGFEGKVVFVGLSENLQPQRQDGYHTVFSKKNGIDISGVEIAATAFSNLLEDRPLTHPDWPMHLLIVFAFGLFLGVVCVVLPVGMATMSVIGAGGLYLSIAWICFDTWALWIPVVIPLFILMPLALVGTVVCRYCLANREREGIRKAFGYFLPDTVIDQLAKNLGNLDAGNQVVYGICLYTDAQQYAALSETMDPKALSRFMNRYYERLFVPVRKHGGIVSDVVGDSMMAIWAKSKPDASLRASACHAALGIVEAIRQFNRDNEKIRLHTRIGMHAGHILVGNIGAVDHYEYRPVGDIVNTASRMEGMNKYLGTRILISDQVLQRLDGFLTRRLGEFLPFGKSNPVVIHELLGYLKDISPEQQQLCSCFEAGIRAYQQKDWAAAIEAFEQALAIYRADGPSIFYKKYCEAFMNNPPDENWDGTVVMGQK</sequence>
<dbReference type="PANTHER" id="PTHR43081:SF1">
    <property type="entry name" value="ADENYLATE CYCLASE, TERMINAL-DIFFERENTIATION SPECIFIC"/>
    <property type="match status" value="1"/>
</dbReference>
<evidence type="ECO:0000259" key="2">
    <source>
        <dbReference type="PROSITE" id="PS50125"/>
    </source>
</evidence>
<evidence type="ECO:0000313" key="4">
    <source>
        <dbReference type="Proteomes" id="UP000427906"/>
    </source>
</evidence>
<proteinExistence type="predicted"/>
<evidence type="ECO:0000313" key="3">
    <source>
        <dbReference type="EMBL" id="BBO70240.1"/>
    </source>
</evidence>
<keyword evidence="1" id="KW-1133">Transmembrane helix</keyword>
<keyword evidence="1" id="KW-0472">Membrane</keyword>
<dbReference type="SUPFAM" id="SSF55073">
    <property type="entry name" value="Nucleotide cyclase"/>
    <property type="match status" value="1"/>
</dbReference>
<dbReference type="Pfam" id="PF05226">
    <property type="entry name" value="CHASE2"/>
    <property type="match status" value="1"/>
</dbReference>
<dbReference type="InterPro" id="IPR001054">
    <property type="entry name" value="A/G_cyclase"/>
</dbReference>
<dbReference type="RefSeq" id="WP_155318202.1">
    <property type="nucleotide sequence ID" value="NZ_AP021874.1"/>
</dbReference>
<feature type="transmembrane region" description="Helical" evidence="1">
    <location>
        <begin position="418"/>
        <end position="438"/>
    </location>
</feature>
<feature type="domain" description="Guanylate cyclase" evidence="2">
    <location>
        <begin position="505"/>
        <end position="634"/>
    </location>
</feature>
<dbReference type="Pfam" id="PF00211">
    <property type="entry name" value="Guanylate_cyc"/>
    <property type="match status" value="1"/>
</dbReference>
<reference evidence="3 4" key="1">
    <citation type="submission" date="2019-11" db="EMBL/GenBank/DDBJ databases">
        <title>Comparative genomics of hydrocarbon-degrading Desulfosarcina strains.</title>
        <authorList>
            <person name="Watanabe M."/>
            <person name="Kojima H."/>
            <person name="Fukui M."/>
        </authorList>
    </citation>
    <scope>NUCLEOTIDE SEQUENCE [LARGE SCALE GENOMIC DNA]</scope>
    <source>
        <strain evidence="3 4">PL12</strain>
    </source>
</reference>
<dbReference type="PANTHER" id="PTHR43081">
    <property type="entry name" value="ADENYLATE CYCLASE, TERMINAL-DIFFERENTIATION SPECIFIC-RELATED"/>
    <property type="match status" value="1"/>
</dbReference>
<feature type="transmembrane region" description="Helical" evidence="1">
    <location>
        <begin position="388"/>
        <end position="411"/>
    </location>
</feature>
<dbReference type="GO" id="GO:0035556">
    <property type="term" value="P:intracellular signal transduction"/>
    <property type="evidence" value="ECO:0007669"/>
    <property type="project" value="InterPro"/>
</dbReference>
<protein>
    <recommendedName>
        <fullName evidence="2">Guanylate cyclase domain-containing protein</fullName>
    </recommendedName>
</protein>
<dbReference type="AlphaFoldDB" id="A0A5K7YPI4"/>
<dbReference type="InterPro" id="IPR029787">
    <property type="entry name" value="Nucleotide_cyclase"/>
</dbReference>
<keyword evidence="4" id="KW-1185">Reference proteome</keyword>
<dbReference type="GO" id="GO:0004016">
    <property type="term" value="F:adenylate cyclase activity"/>
    <property type="evidence" value="ECO:0007669"/>
    <property type="project" value="UniProtKB-ARBA"/>
</dbReference>
<dbReference type="OrthoDB" id="9806735at2"/>
<dbReference type="CDD" id="cd07302">
    <property type="entry name" value="CHD"/>
    <property type="match status" value="1"/>
</dbReference>
<dbReference type="SMART" id="SM00044">
    <property type="entry name" value="CYCc"/>
    <property type="match status" value="1"/>
</dbReference>
<dbReference type="EMBL" id="AP021874">
    <property type="protein sequence ID" value="BBO70240.1"/>
    <property type="molecule type" value="Genomic_DNA"/>
</dbReference>
<dbReference type="Proteomes" id="UP000427906">
    <property type="component" value="Chromosome"/>
</dbReference>
<evidence type="ECO:0000256" key="1">
    <source>
        <dbReference type="SAM" id="Phobius"/>
    </source>
</evidence>
<dbReference type="KEGG" id="dalk:DSCA_41700"/>
<keyword evidence="1" id="KW-0812">Transmembrane</keyword>
<dbReference type="SMART" id="SM01080">
    <property type="entry name" value="CHASE2"/>
    <property type="match status" value="1"/>
</dbReference>